<dbReference type="Proteomes" id="UP000006004">
    <property type="component" value="Unassembled WGS sequence"/>
</dbReference>
<evidence type="ECO:0000256" key="1">
    <source>
        <dbReference type="SAM" id="Phobius"/>
    </source>
</evidence>
<accession>C5NWK4</accession>
<name>C5NWK4_9BACL</name>
<organism evidence="2 3">
    <name type="scientific">Gemella haemolysans ATCC 10379</name>
    <dbReference type="NCBI Taxonomy" id="546270"/>
    <lineage>
        <taxon>Bacteria</taxon>
        <taxon>Bacillati</taxon>
        <taxon>Bacillota</taxon>
        <taxon>Bacilli</taxon>
        <taxon>Bacillales</taxon>
        <taxon>Gemellaceae</taxon>
        <taxon>Gemella</taxon>
    </lineage>
</organism>
<evidence type="ECO:0000313" key="2">
    <source>
        <dbReference type="EMBL" id="EER68523.1"/>
    </source>
</evidence>
<keyword evidence="1" id="KW-0472">Membrane</keyword>
<dbReference type="GeneID" id="93288685"/>
<sequence length="138" mass="15912">MKSTGRKIEKTLAWIANIILISAVVLMYTGFFDRSLEGIFLTPEFIRFTSSSFVETFLIYTGMEFYRMIELFIILIKFSALLTVFIALLATFKMKYRIFSGVLFLFLALMIAGMATEIAFPVYLLYFIVAIMLFVRKG</sequence>
<comment type="caution">
    <text evidence="2">The sequence shown here is derived from an EMBL/GenBank/DDBJ whole genome shotgun (WGS) entry which is preliminary data.</text>
</comment>
<evidence type="ECO:0008006" key="4">
    <source>
        <dbReference type="Google" id="ProtNLM"/>
    </source>
</evidence>
<gene>
    <name evidence="2" type="ORF">GEMHA0001_1144</name>
</gene>
<feature type="transmembrane region" description="Helical" evidence="1">
    <location>
        <begin position="12"/>
        <end position="31"/>
    </location>
</feature>
<feature type="transmembrane region" description="Helical" evidence="1">
    <location>
        <begin position="118"/>
        <end position="135"/>
    </location>
</feature>
<protein>
    <recommendedName>
        <fullName evidence="4">DUF4064 domain-containing protein</fullName>
    </recommendedName>
</protein>
<dbReference type="RefSeq" id="WP_003144623.1">
    <property type="nucleotide sequence ID" value="NZ_ACDZ02000009.1"/>
</dbReference>
<reference evidence="2" key="1">
    <citation type="submission" date="2009-01" db="EMBL/GenBank/DDBJ databases">
        <authorList>
            <person name="Fulton L."/>
            <person name="Clifton S."/>
            <person name="Chinwalla A.T."/>
            <person name="Mitreva M."/>
            <person name="Sodergren E."/>
            <person name="Weinstock G."/>
            <person name="Clifton S."/>
            <person name="Dooling D.J."/>
            <person name="Fulton B."/>
            <person name="Minx P."/>
            <person name="Pepin K.H."/>
            <person name="Johnson M."/>
            <person name="Bhonagiri V."/>
            <person name="Nash W.E."/>
            <person name="Mardis E.R."/>
            <person name="Wilson R.K."/>
        </authorList>
    </citation>
    <scope>NUCLEOTIDE SEQUENCE [LARGE SCALE GENOMIC DNA]</scope>
    <source>
        <strain evidence="2">ATCC 10379</strain>
    </source>
</reference>
<feature type="transmembrane region" description="Helical" evidence="1">
    <location>
        <begin position="96"/>
        <end position="112"/>
    </location>
</feature>
<dbReference type="EMBL" id="ACDZ02000009">
    <property type="protein sequence ID" value="EER68523.1"/>
    <property type="molecule type" value="Genomic_DNA"/>
</dbReference>
<proteinExistence type="predicted"/>
<keyword evidence="1" id="KW-1133">Transmembrane helix</keyword>
<evidence type="ECO:0000313" key="3">
    <source>
        <dbReference type="Proteomes" id="UP000006004"/>
    </source>
</evidence>
<reference evidence="2" key="2">
    <citation type="submission" date="2009-06" db="EMBL/GenBank/DDBJ databases">
        <authorList>
            <person name="Sebastian Y."/>
            <person name="Madupu R."/>
            <person name="Durkin A.S."/>
            <person name="Torralba M."/>
            <person name="Methe B."/>
            <person name="Sutton G.G."/>
            <person name="Strausberg R.L."/>
            <person name="Nelson K.E."/>
        </authorList>
    </citation>
    <scope>NUCLEOTIDE SEQUENCE [LARGE SCALE GENOMIC DNA]</scope>
    <source>
        <strain evidence="2">ATCC 10379</strain>
    </source>
</reference>
<feature type="transmembrane region" description="Helical" evidence="1">
    <location>
        <begin position="65"/>
        <end position="89"/>
    </location>
</feature>
<dbReference type="AlphaFoldDB" id="C5NWK4"/>
<keyword evidence="3" id="KW-1185">Reference proteome</keyword>
<dbReference type="OrthoDB" id="2991403at2"/>
<keyword evidence="1" id="KW-0812">Transmembrane</keyword>